<feature type="transmembrane region" description="Helical" evidence="1">
    <location>
        <begin position="472"/>
        <end position="492"/>
    </location>
</feature>
<dbReference type="InterPro" id="IPR004158">
    <property type="entry name" value="DUF247_pln"/>
</dbReference>
<keyword evidence="1" id="KW-0472">Membrane</keyword>
<keyword evidence="1" id="KW-1133">Transmembrane helix</keyword>
<organism evidence="2 3">
    <name type="scientific">Gossypium raimondii</name>
    <name type="common">Peruvian cotton</name>
    <name type="synonym">Gossypium klotzschianum subsp. raimondii</name>
    <dbReference type="NCBI Taxonomy" id="29730"/>
    <lineage>
        <taxon>Eukaryota</taxon>
        <taxon>Viridiplantae</taxon>
        <taxon>Streptophyta</taxon>
        <taxon>Embryophyta</taxon>
        <taxon>Tracheophyta</taxon>
        <taxon>Spermatophyta</taxon>
        <taxon>Magnoliopsida</taxon>
        <taxon>eudicotyledons</taxon>
        <taxon>Gunneridae</taxon>
        <taxon>Pentapetalae</taxon>
        <taxon>rosids</taxon>
        <taxon>malvids</taxon>
        <taxon>Malvales</taxon>
        <taxon>Malvaceae</taxon>
        <taxon>Malvoideae</taxon>
        <taxon>Gossypium</taxon>
    </lineage>
</organism>
<evidence type="ECO:0000313" key="2">
    <source>
        <dbReference type="EMBL" id="KJB46254.1"/>
    </source>
</evidence>
<dbReference type="PANTHER" id="PTHR31170">
    <property type="entry name" value="BNAC04G53230D PROTEIN"/>
    <property type="match status" value="1"/>
</dbReference>
<dbReference type="eggNOG" id="ENOG502QTFS">
    <property type="taxonomic scope" value="Eukaryota"/>
</dbReference>
<dbReference type="Proteomes" id="UP000032304">
    <property type="component" value="Chromosome 7"/>
</dbReference>
<gene>
    <name evidence="2" type="ORF">B456_007G354100</name>
</gene>
<dbReference type="OMA" id="SEWWEQQ"/>
<keyword evidence="3" id="KW-1185">Reference proteome</keyword>
<accession>A0A0D2SQ06</accession>
<dbReference type="STRING" id="29730.A0A0D2SQ06"/>
<dbReference type="EMBL" id="CM001746">
    <property type="protein sequence ID" value="KJB46254.1"/>
    <property type="molecule type" value="Genomic_DNA"/>
</dbReference>
<sequence>MSSTEKGGLAVGAVATDQAITTNTNPLDTIIPLPGTDLTLSSGELKNLRSLDKAFDGNQLDPKAKPLIQRVPPILGRHEDFRKYFKPRVVSIGPLHHDDPTLHGSEKLKLKLAAHFVKNIGFNKETLYNNMKTEIGGLKKCYDPKELEKYSNDDQKLAWMFFVDGCAILQAVYMRYGQDYNPTRNELFIKNQLLTFVYSDLFLLENQLPFRVLELLTSSSKNGEKFMKAIKRFIDDTVITPADMKEPQSHQQDSEWWEQQEEERIHLLHLLRARLLFNGEKKENLWQHSRFCTRFFRYLINRSNQTGTKWHHSHTICNIKELKNAGIRLKASKTSCLTDISFNSMFFVGNLWLPPVIVDDSTGPKFMNLIAYEMCPDFNNDFTVTSYMCFLDSLIDEAEDVKALRHASILYNELGSDEEVAKLFNEMNTDLVPSPMIYSYVEQQIHNHCKKMWINYAAQAYNTLFGSPSTCLAFVAAIAALYLCALQTYYTIHQSK</sequence>
<dbReference type="Gramene" id="KJB46254">
    <property type="protein sequence ID" value="KJB46254"/>
    <property type="gene ID" value="B456_007G354100"/>
</dbReference>
<dbReference type="PANTHER" id="PTHR31170:SF25">
    <property type="entry name" value="BNAA09G04570D PROTEIN"/>
    <property type="match status" value="1"/>
</dbReference>
<proteinExistence type="predicted"/>
<dbReference type="AlphaFoldDB" id="A0A0D2SQ06"/>
<evidence type="ECO:0000256" key="1">
    <source>
        <dbReference type="SAM" id="Phobius"/>
    </source>
</evidence>
<protein>
    <submittedName>
        <fullName evidence="2">Uncharacterized protein</fullName>
    </submittedName>
</protein>
<reference evidence="2 3" key="1">
    <citation type="journal article" date="2012" name="Nature">
        <title>Repeated polyploidization of Gossypium genomes and the evolution of spinnable cotton fibres.</title>
        <authorList>
            <person name="Paterson A.H."/>
            <person name="Wendel J.F."/>
            <person name="Gundlach H."/>
            <person name="Guo H."/>
            <person name="Jenkins J."/>
            <person name="Jin D."/>
            <person name="Llewellyn D."/>
            <person name="Showmaker K.C."/>
            <person name="Shu S."/>
            <person name="Udall J."/>
            <person name="Yoo M.J."/>
            <person name="Byers R."/>
            <person name="Chen W."/>
            <person name="Doron-Faigenboim A."/>
            <person name="Duke M.V."/>
            <person name="Gong L."/>
            <person name="Grimwood J."/>
            <person name="Grover C."/>
            <person name="Grupp K."/>
            <person name="Hu G."/>
            <person name="Lee T.H."/>
            <person name="Li J."/>
            <person name="Lin L."/>
            <person name="Liu T."/>
            <person name="Marler B.S."/>
            <person name="Page J.T."/>
            <person name="Roberts A.W."/>
            <person name="Romanel E."/>
            <person name="Sanders W.S."/>
            <person name="Szadkowski E."/>
            <person name="Tan X."/>
            <person name="Tang H."/>
            <person name="Xu C."/>
            <person name="Wang J."/>
            <person name="Wang Z."/>
            <person name="Zhang D."/>
            <person name="Zhang L."/>
            <person name="Ashrafi H."/>
            <person name="Bedon F."/>
            <person name="Bowers J.E."/>
            <person name="Brubaker C.L."/>
            <person name="Chee P.W."/>
            <person name="Das S."/>
            <person name="Gingle A.R."/>
            <person name="Haigler C.H."/>
            <person name="Harker D."/>
            <person name="Hoffmann L.V."/>
            <person name="Hovav R."/>
            <person name="Jones D.C."/>
            <person name="Lemke C."/>
            <person name="Mansoor S."/>
            <person name="ur Rahman M."/>
            <person name="Rainville L.N."/>
            <person name="Rambani A."/>
            <person name="Reddy U.K."/>
            <person name="Rong J.K."/>
            <person name="Saranga Y."/>
            <person name="Scheffler B.E."/>
            <person name="Scheffler J.A."/>
            <person name="Stelly D.M."/>
            <person name="Triplett B.A."/>
            <person name="Van Deynze A."/>
            <person name="Vaslin M.F."/>
            <person name="Waghmare V.N."/>
            <person name="Walford S.A."/>
            <person name="Wright R.J."/>
            <person name="Zaki E.A."/>
            <person name="Zhang T."/>
            <person name="Dennis E.S."/>
            <person name="Mayer K.F."/>
            <person name="Peterson D.G."/>
            <person name="Rokhsar D.S."/>
            <person name="Wang X."/>
            <person name="Schmutz J."/>
        </authorList>
    </citation>
    <scope>NUCLEOTIDE SEQUENCE [LARGE SCALE GENOMIC DNA]</scope>
</reference>
<evidence type="ECO:0000313" key="3">
    <source>
        <dbReference type="Proteomes" id="UP000032304"/>
    </source>
</evidence>
<dbReference type="Pfam" id="PF03140">
    <property type="entry name" value="DUF247"/>
    <property type="match status" value="1"/>
</dbReference>
<name>A0A0D2SQ06_GOSRA</name>
<keyword evidence="1" id="KW-0812">Transmembrane</keyword>